<comment type="caution">
    <text evidence="1">The sequence shown here is derived from an EMBL/GenBank/DDBJ whole genome shotgun (WGS) entry which is preliminary data.</text>
</comment>
<dbReference type="EMBL" id="LAZR01003140">
    <property type="protein sequence ID" value="KKN21528.1"/>
    <property type="molecule type" value="Genomic_DNA"/>
</dbReference>
<accession>A0A0F9RWF7</accession>
<reference evidence="1" key="1">
    <citation type="journal article" date="2015" name="Nature">
        <title>Complex archaea that bridge the gap between prokaryotes and eukaryotes.</title>
        <authorList>
            <person name="Spang A."/>
            <person name="Saw J.H."/>
            <person name="Jorgensen S.L."/>
            <person name="Zaremba-Niedzwiedzka K."/>
            <person name="Martijn J."/>
            <person name="Lind A.E."/>
            <person name="van Eijk R."/>
            <person name="Schleper C."/>
            <person name="Guy L."/>
            <person name="Ettema T.J."/>
        </authorList>
    </citation>
    <scope>NUCLEOTIDE SEQUENCE</scope>
</reference>
<proteinExistence type="predicted"/>
<protein>
    <submittedName>
        <fullName evidence="1">Uncharacterized protein</fullName>
    </submittedName>
</protein>
<gene>
    <name evidence="1" type="ORF">LCGC14_0924450</name>
</gene>
<name>A0A0F9RWF7_9ZZZZ</name>
<organism evidence="1">
    <name type="scientific">marine sediment metagenome</name>
    <dbReference type="NCBI Taxonomy" id="412755"/>
    <lineage>
        <taxon>unclassified sequences</taxon>
        <taxon>metagenomes</taxon>
        <taxon>ecological metagenomes</taxon>
    </lineage>
</organism>
<dbReference type="AlphaFoldDB" id="A0A0F9RWF7"/>
<sequence>MTKKLERLTPQHFGLIRYLAEEAAKKVAAGVDVHQIAYSTTFDAIVNFYEFLQKENT</sequence>
<evidence type="ECO:0000313" key="1">
    <source>
        <dbReference type="EMBL" id="KKN21528.1"/>
    </source>
</evidence>